<reference evidence="2 3" key="1">
    <citation type="submission" date="2020-08" db="EMBL/GenBank/DDBJ databases">
        <title>Novel species isolated from subtropical streams in China.</title>
        <authorList>
            <person name="Lu H."/>
        </authorList>
    </citation>
    <scope>NUCLEOTIDE SEQUENCE [LARGE SCALE GENOMIC DNA]</scope>
    <source>
        <strain evidence="2 3">NL8W</strain>
    </source>
</reference>
<keyword evidence="1" id="KW-0732">Signal</keyword>
<sequence length="305" mass="34480">MQLQQRFLRLTIFSLALLCLLAACTRNESVQTLEQRDLMRLVFKGWDVSADKAIVKTPQLKAELPVSVKPVAALALRMHALHVQKIDADTAVLLVKGEPLESGLPNLIAAYWFKRRGEAWSLVKRQDVVEWLAANGRISKASMVELFPGDFALALEHSHVEKNEVNVWLRLLRVQADSIHPLFDKDLELVRHYESGPECESMMHPGKGKHPRLRLHENEQEPPNCYDYLASWELAPGTTAPGQLLVEFAGKTYGYRVVSHMTDGNGERTTSYEFVVTAQKGKKKLLFDADKQKYVLVNDKPVKAK</sequence>
<gene>
    <name evidence="2" type="ORF">H8L47_17255</name>
</gene>
<name>A0ABR6ZC84_9BURK</name>
<dbReference type="PROSITE" id="PS51257">
    <property type="entry name" value="PROKAR_LIPOPROTEIN"/>
    <property type="match status" value="1"/>
</dbReference>
<comment type="caution">
    <text evidence="2">The sequence shown here is derived from an EMBL/GenBank/DDBJ whole genome shotgun (WGS) entry which is preliminary data.</text>
</comment>
<evidence type="ECO:0008006" key="4">
    <source>
        <dbReference type="Google" id="ProtNLM"/>
    </source>
</evidence>
<organism evidence="2 3">
    <name type="scientific">Undibacterium umbellatum</name>
    <dbReference type="NCBI Taxonomy" id="2762300"/>
    <lineage>
        <taxon>Bacteria</taxon>
        <taxon>Pseudomonadati</taxon>
        <taxon>Pseudomonadota</taxon>
        <taxon>Betaproteobacteria</taxon>
        <taxon>Burkholderiales</taxon>
        <taxon>Oxalobacteraceae</taxon>
        <taxon>Undibacterium</taxon>
    </lineage>
</organism>
<evidence type="ECO:0000256" key="1">
    <source>
        <dbReference type="SAM" id="SignalP"/>
    </source>
</evidence>
<feature type="signal peptide" evidence="1">
    <location>
        <begin position="1"/>
        <end position="25"/>
    </location>
</feature>
<keyword evidence="3" id="KW-1185">Reference proteome</keyword>
<accession>A0ABR6ZC84</accession>
<evidence type="ECO:0000313" key="2">
    <source>
        <dbReference type="EMBL" id="MBC3909308.1"/>
    </source>
</evidence>
<dbReference type="RefSeq" id="WP_186954833.1">
    <property type="nucleotide sequence ID" value="NZ_JACOFX010000009.1"/>
</dbReference>
<proteinExistence type="predicted"/>
<feature type="chain" id="PRO_5047484898" description="Lipoprotein" evidence="1">
    <location>
        <begin position="26"/>
        <end position="305"/>
    </location>
</feature>
<evidence type="ECO:0000313" key="3">
    <source>
        <dbReference type="Proteomes" id="UP000646911"/>
    </source>
</evidence>
<dbReference type="Proteomes" id="UP000646911">
    <property type="component" value="Unassembled WGS sequence"/>
</dbReference>
<protein>
    <recommendedName>
        <fullName evidence="4">Lipoprotein</fullName>
    </recommendedName>
</protein>
<dbReference type="EMBL" id="JACOFX010000009">
    <property type="protein sequence ID" value="MBC3909308.1"/>
    <property type="molecule type" value="Genomic_DNA"/>
</dbReference>